<evidence type="ECO:0000313" key="2">
    <source>
        <dbReference type="EMBL" id="CBY34681.1"/>
    </source>
</evidence>
<accession>E4YGQ7</accession>
<feature type="compositionally biased region" description="Basic and acidic residues" evidence="1">
    <location>
        <begin position="72"/>
        <end position="89"/>
    </location>
</feature>
<feature type="compositionally biased region" description="Basic and acidic residues" evidence="1">
    <location>
        <begin position="97"/>
        <end position="108"/>
    </location>
</feature>
<protein>
    <submittedName>
        <fullName evidence="2">Uncharacterized protein</fullName>
    </submittedName>
</protein>
<evidence type="ECO:0000256" key="1">
    <source>
        <dbReference type="SAM" id="MobiDB-lite"/>
    </source>
</evidence>
<gene>
    <name evidence="2" type="ORF">GSOID_T00024712001</name>
</gene>
<dbReference type="EMBL" id="FN654532">
    <property type="protein sequence ID" value="CBY34681.1"/>
    <property type="molecule type" value="Genomic_DNA"/>
</dbReference>
<feature type="compositionally biased region" description="Basic and acidic residues" evidence="1">
    <location>
        <begin position="16"/>
        <end position="30"/>
    </location>
</feature>
<proteinExistence type="predicted"/>
<dbReference type="Proteomes" id="UP000011014">
    <property type="component" value="Unassembled WGS sequence"/>
</dbReference>
<name>E4YGQ7_OIKDI</name>
<dbReference type="AlphaFoldDB" id="E4YGQ7"/>
<sequence length="144" mass="16391">MKGNIKGIKLSLGEEIAEHRESKSESDTERCHTLVEQLKEIICDDISGDEENEVETKCREANNTNDSNIRSPSKEDNDAVAIRDSEQRGIIKSTKKRSIDASENDHTGVKRSVFTNLQNLRQKERNRTKRDTRKTCAETVALKF</sequence>
<reference evidence="2" key="1">
    <citation type="journal article" date="2010" name="Science">
        <title>Plasticity of animal genome architecture unmasked by rapid evolution of a pelagic tunicate.</title>
        <authorList>
            <person name="Denoeud F."/>
            <person name="Henriet S."/>
            <person name="Mungpakdee S."/>
            <person name="Aury J.M."/>
            <person name="Da Silva C."/>
            <person name="Brinkmann H."/>
            <person name="Mikhaleva J."/>
            <person name="Olsen L.C."/>
            <person name="Jubin C."/>
            <person name="Canestro C."/>
            <person name="Bouquet J.M."/>
            <person name="Danks G."/>
            <person name="Poulain J."/>
            <person name="Campsteijn C."/>
            <person name="Adamski M."/>
            <person name="Cross I."/>
            <person name="Yadetie F."/>
            <person name="Muffato M."/>
            <person name="Louis A."/>
            <person name="Butcher S."/>
            <person name="Tsagkogeorga G."/>
            <person name="Konrad A."/>
            <person name="Singh S."/>
            <person name="Jensen M.F."/>
            <person name="Cong E.H."/>
            <person name="Eikeseth-Otteraa H."/>
            <person name="Noel B."/>
            <person name="Anthouard V."/>
            <person name="Porcel B.M."/>
            <person name="Kachouri-Lafond R."/>
            <person name="Nishino A."/>
            <person name="Ugolini M."/>
            <person name="Chourrout P."/>
            <person name="Nishida H."/>
            <person name="Aasland R."/>
            <person name="Huzurbazar S."/>
            <person name="Westhof E."/>
            <person name="Delsuc F."/>
            <person name="Lehrach H."/>
            <person name="Reinhardt R."/>
            <person name="Weissenbach J."/>
            <person name="Roy S.W."/>
            <person name="Artiguenave F."/>
            <person name="Postlethwait J.H."/>
            <person name="Manak J.R."/>
            <person name="Thompson E.M."/>
            <person name="Jaillon O."/>
            <person name="Du Pasquier L."/>
            <person name="Boudinot P."/>
            <person name="Liberles D.A."/>
            <person name="Volff J.N."/>
            <person name="Philippe H."/>
            <person name="Lenhard B."/>
            <person name="Roest Crollius H."/>
            <person name="Wincker P."/>
            <person name="Chourrout D."/>
        </authorList>
    </citation>
    <scope>NUCLEOTIDE SEQUENCE [LARGE SCALE GENOMIC DNA]</scope>
</reference>
<organism evidence="2">
    <name type="scientific">Oikopleura dioica</name>
    <name type="common">Tunicate</name>
    <dbReference type="NCBI Taxonomy" id="34765"/>
    <lineage>
        <taxon>Eukaryota</taxon>
        <taxon>Metazoa</taxon>
        <taxon>Chordata</taxon>
        <taxon>Tunicata</taxon>
        <taxon>Appendicularia</taxon>
        <taxon>Copelata</taxon>
        <taxon>Oikopleuridae</taxon>
        <taxon>Oikopleura</taxon>
    </lineage>
</organism>
<feature type="region of interest" description="Disordered" evidence="1">
    <location>
        <begin position="49"/>
        <end position="133"/>
    </location>
</feature>
<feature type="region of interest" description="Disordered" evidence="1">
    <location>
        <begin position="1"/>
        <end position="30"/>
    </location>
</feature>
<feature type="compositionally biased region" description="Polar residues" evidence="1">
    <location>
        <begin position="61"/>
        <end position="71"/>
    </location>
</feature>